<dbReference type="SUPFAM" id="SSF52540">
    <property type="entry name" value="P-loop containing nucleoside triphosphate hydrolases"/>
    <property type="match status" value="2"/>
</dbReference>
<feature type="binding site" evidence="9">
    <location>
        <begin position="57"/>
        <end position="61"/>
    </location>
    <ligand>
        <name>GTP</name>
        <dbReference type="ChEBI" id="CHEBI:37565"/>
        <label>1</label>
    </ligand>
</feature>
<dbReference type="InterPro" id="IPR015946">
    <property type="entry name" value="KH_dom-like_a/b"/>
</dbReference>
<dbReference type="PANTHER" id="PTHR43834:SF6">
    <property type="entry name" value="GTPASE DER"/>
    <property type="match status" value="1"/>
</dbReference>
<dbReference type="Gene3D" id="3.30.300.20">
    <property type="match status" value="1"/>
</dbReference>
<dbReference type="EMBL" id="SOPW01000003">
    <property type="protein sequence ID" value="TFB23956.1"/>
    <property type="molecule type" value="Genomic_DNA"/>
</dbReference>
<dbReference type="PROSITE" id="PS51712">
    <property type="entry name" value="G_ENGA"/>
    <property type="match status" value="2"/>
</dbReference>
<evidence type="ECO:0000313" key="13">
    <source>
        <dbReference type="EMBL" id="TFB23956.1"/>
    </source>
</evidence>
<dbReference type="InterPro" id="IPR006073">
    <property type="entry name" value="GTP-bd"/>
</dbReference>
<comment type="caution">
    <text evidence="13">The sequence shown here is derived from an EMBL/GenBank/DDBJ whole genome shotgun (WGS) entry which is preliminary data.</text>
</comment>
<comment type="subunit">
    <text evidence="9">Associates with the 50S ribosomal subunit.</text>
</comment>
<dbReference type="InterPro" id="IPR031166">
    <property type="entry name" value="G_ENGA"/>
</dbReference>
<dbReference type="FunFam" id="3.30.300.20:FF:000004">
    <property type="entry name" value="GTPase Der"/>
    <property type="match status" value="1"/>
</dbReference>
<feature type="binding site" evidence="9">
    <location>
        <begin position="10"/>
        <end position="17"/>
    </location>
    <ligand>
        <name>GTP</name>
        <dbReference type="ChEBI" id="CHEBI:37565"/>
        <label>1</label>
    </ligand>
</feature>
<feature type="binding site" evidence="9">
    <location>
        <begin position="294"/>
        <end position="297"/>
    </location>
    <ligand>
        <name>GTP</name>
        <dbReference type="ChEBI" id="CHEBI:37565"/>
        <label>2</label>
    </ligand>
</feature>
<keyword evidence="4 11" id="KW-0677">Repeat</keyword>
<dbReference type="AlphaFoldDB" id="A0A4Y8IQX5"/>
<organism evidence="13 14">
    <name type="scientific">Filobacillus milosensis</name>
    <dbReference type="NCBI Taxonomy" id="94137"/>
    <lineage>
        <taxon>Bacteria</taxon>
        <taxon>Bacillati</taxon>
        <taxon>Bacillota</taxon>
        <taxon>Bacilli</taxon>
        <taxon>Bacillales</taxon>
        <taxon>Bacillaceae</taxon>
        <taxon>Filobacillus</taxon>
    </lineage>
</organism>
<dbReference type="GO" id="GO:0043022">
    <property type="term" value="F:ribosome binding"/>
    <property type="evidence" value="ECO:0007669"/>
    <property type="project" value="TreeGrafter"/>
</dbReference>
<comment type="function">
    <text evidence="8 9 11">GTPase that plays an essential role in the late steps of ribosome biogenesis.</text>
</comment>
<dbReference type="InterPro" id="IPR027417">
    <property type="entry name" value="P-loop_NTPase"/>
</dbReference>
<dbReference type="PIRSF" id="PIRSF006485">
    <property type="entry name" value="GTP-binding_EngA"/>
    <property type="match status" value="1"/>
</dbReference>
<dbReference type="CDD" id="cd01894">
    <property type="entry name" value="EngA1"/>
    <property type="match status" value="1"/>
</dbReference>
<dbReference type="FunFam" id="3.40.50.300:FF:000040">
    <property type="entry name" value="GTPase Der"/>
    <property type="match status" value="1"/>
</dbReference>
<gene>
    <name evidence="9" type="primary">der</name>
    <name evidence="13" type="ORF">E3U55_03850</name>
</gene>
<evidence type="ECO:0000256" key="5">
    <source>
        <dbReference type="ARBA" id="ARBA00022741"/>
    </source>
</evidence>
<dbReference type="FunFam" id="3.40.50.300:FF:000057">
    <property type="entry name" value="GTPase Der"/>
    <property type="match status" value="1"/>
</dbReference>
<keyword evidence="6 9" id="KW-0342">GTP-binding</keyword>
<evidence type="ECO:0000259" key="12">
    <source>
        <dbReference type="PROSITE" id="PS51712"/>
    </source>
</evidence>
<evidence type="ECO:0000256" key="7">
    <source>
        <dbReference type="ARBA" id="ARBA00032345"/>
    </source>
</evidence>
<dbReference type="InterPro" id="IPR005225">
    <property type="entry name" value="Small_GTP-bd"/>
</dbReference>
<keyword evidence="14" id="KW-1185">Reference proteome</keyword>
<dbReference type="GO" id="GO:0005525">
    <property type="term" value="F:GTP binding"/>
    <property type="evidence" value="ECO:0007669"/>
    <property type="project" value="UniProtKB-UniRule"/>
</dbReference>
<evidence type="ECO:0000256" key="2">
    <source>
        <dbReference type="ARBA" id="ARBA00020953"/>
    </source>
</evidence>
<name>A0A4Y8IQX5_9BACI</name>
<dbReference type="Pfam" id="PF14714">
    <property type="entry name" value="KH_dom-like"/>
    <property type="match status" value="1"/>
</dbReference>
<evidence type="ECO:0000256" key="6">
    <source>
        <dbReference type="ARBA" id="ARBA00023134"/>
    </source>
</evidence>
<evidence type="ECO:0000256" key="1">
    <source>
        <dbReference type="ARBA" id="ARBA00008279"/>
    </source>
</evidence>
<protein>
    <recommendedName>
        <fullName evidence="2 9">GTPase Der</fullName>
    </recommendedName>
    <alternativeName>
        <fullName evidence="7 9">GTP-binding protein EngA</fullName>
    </alternativeName>
</protein>
<evidence type="ECO:0000256" key="8">
    <source>
        <dbReference type="ARBA" id="ARBA00053470"/>
    </source>
</evidence>
<dbReference type="HAMAP" id="MF_00195">
    <property type="entry name" value="GTPase_Der"/>
    <property type="match status" value="1"/>
</dbReference>
<feature type="binding site" evidence="9">
    <location>
        <begin position="119"/>
        <end position="122"/>
    </location>
    <ligand>
        <name>GTP</name>
        <dbReference type="ChEBI" id="CHEBI:37565"/>
        <label>1</label>
    </ligand>
</feature>
<proteinExistence type="inferred from homology"/>
<sequence>MRKSVVAIVGRPNVGKSTIFNRLVGERISIVEDTPGVTRDRIYAESEWLHTNFNLIDTGGIDISDEPLIVQVREQAEVAIEEADVIIFLANGREGITAADEEVAKILYKSNKPVVLAVNKIDNYEMQDLLYEFYSLGFGQPFPISGTHGLGLGDLLDEVIKHFPEQDEIEEDDDRIYFSLIGRPNVGKSSLVNSLLGEERVIVSNIAGTTKDAIDTNFTKDDRDFTIIDTAGMRKRGKIYESTEKYSVLRALKAIERSDVVLVVIDADTGIIEQDKKIAGYAHDAGKAIVIVVNKWDAVEKSQDTMKEFEDEVRQQFQFLSYAPIVFLSAKTKKRIHTLLPMVVEVSENHSKRVRTNLLNEVIEDALAINPTPSIKGQKLKILYTTQVATKPPTFVVFVNDPELMHFTYERFLENRIREAFGFVGTPIKIYARQRK</sequence>
<evidence type="ECO:0000256" key="9">
    <source>
        <dbReference type="HAMAP-Rule" id="MF_00195"/>
    </source>
</evidence>
<dbReference type="OrthoDB" id="9805918at2"/>
<feature type="binding site" evidence="9">
    <location>
        <begin position="182"/>
        <end position="189"/>
    </location>
    <ligand>
        <name>GTP</name>
        <dbReference type="ChEBI" id="CHEBI:37565"/>
        <label>2</label>
    </ligand>
</feature>
<dbReference type="PRINTS" id="PR00326">
    <property type="entry name" value="GTP1OBG"/>
</dbReference>
<reference evidence="13 14" key="1">
    <citation type="submission" date="2019-03" db="EMBL/GenBank/DDBJ databases">
        <authorList>
            <person name="He R.-H."/>
        </authorList>
    </citation>
    <scope>NUCLEOTIDE SEQUENCE [LARGE SCALE GENOMIC DNA]</scope>
    <source>
        <strain evidence="14">SH 714</strain>
    </source>
</reference>
<dbReference type="GO" id="GO:0042254">
    <property type="term" value="P:ribosome biogenesis"/>
    <property type="evidence" value="ECO:0007669"/>
    <property type="project" value="UniProtKB-KW"/>
</dbReference>
<dbReference type="NCBIfam" id="TIGR00231">
    <property type="entry name" value="small_GTP"/>
    <property type="match status" value="2"/>
</dbReference>
<dbReference type="InterPro" id="IPR032859">
    <property type="entry name" value="KH_dom-like"/>
</dbReference>
<dbReference type="RefSeq" id="WP_134339015.1">
    <property type="nucleotide sequence ID" value="NZ_SOPW01000003.1"/>
</dbReference>
<evidence type="ECO:0000256" key="4">
    <source>
        <dbReference type="ARBA" id="ARBA00022737"/>
    </source>
</evidence>
<dbReference type="Proteomes" id="UP000297975">
    <property type="component" value="Unassembled WGS sequence"/>
</dbReference>
<keyword evidence="3 9" id="KW-0690">Ribosome biogenesis</keyword>
<feature type="domain" description="EngA-type G" evidence="12">
    <location>
        <begin position="4"/>
        <end position="167"/>
    </location>
</feature>
<evidence type="ECO:0000256" key="3">
    <source>
        <dbReference type="ARBA" id="ARBA00022517"/>
    </source>
</evidence>
<accession>A0A4Y8IQX5</accession>
<dbReference type="InterPro" id="IPR016484">
    <property type="entry name" value="GTPase_Der"/>
</dbReference>
<dbReference type="Gene3D" id="3.40.50.300">
    <property type="entry name" value="P-loop containing nucleotide triphosphate hydrolases"/>
    <property type="match status" value="2"/>
</dbReference>
<feature type="domain" description="EngA-type G" evidence="12">
    <location>
        <begin position="176"/>
        <end position="351"/>
    </location>
</feature>
<dbReference type="NCBIfam" id="TIGR03594">
    <property type="entry name" value="GTPase_EngA"/>
    <property type="match status" value="1"/>
</dbReference>
<evidence type="ECO:0000256" key="10">
    <source>
        <dbReference type="PROSITE-ProRule" id="PRU01049"/>
    </source>
</evidence>
<evidence type="ECO:0000313" key="14">
    <source>
        <dbReference type="Proteomes" id="UP000297975"/>
    </source>
</evidence>
<evidence type="ECO:0000256" key="11">
    <source>
        <dbReference type="RuleBase" id="RU004481"/>
    </source>
</evidence>
<dbReference type="CDD" id="cd01895">
    <property type="entry name" value="EngA2"/>
    <property type="match status" value="1"/>
</dbReference>
<dbReference type="PANTHER" id="PTHR43834">
    <property type="entry name" value="GTPASE DER"/>
    <property type="match status" value="1"/>
</dbReference>
<keyword evidence="5 9" id="KW-0547">Nucleotide-binding</keyword>
<feature type="binding site" evidence="9">
    <location>
        <begin position="229"/>
        <end position="233"/>
    </location>
    <ligand>
        <name>GTP</name>
        <dbReference type="ChEBI" id="CHEBI:37565"/>
        <label>2</label>
    </ligand>
</feature>
<dbReference type="Pfam" id="PF01926">
    <property type="entry name" value="MMR_HSR1"/>
    <property type="match status" value="2"/>
</dbReference>
<comment type="similarity">
    <text evidence="1 9 10 11">Belongs to the TRAFAC class TrmE-Era-EngA-EngB-Septin-like GTPase superfamily. EngA (Der) GTPase family.</text>
</comment>